<name>A0A8D9AFG2_9HEMI</name>
<feature type="compositionally biased region" description="Low complexity" evidence="5">
    <location>
        <begin position="803"/>
        <end position="814"/>
    </location>
</feature>
<dbReference type="EMBL" id="HBUF01565461">
    <property type="protein sequence ID" value="CAG6764334.1"/>
    <property type="molecule type" value="Transcribed_RNA"/>
</dbReference>
<dbReference type="InterPro" id="IPR007527">
    <property type="entry name" value="Znf_SWIM"/>
</dbReference>
<evidence type="ECO:0000256" key="2">
    <source>
        <dbReference type="ARBA" id="ARBA00022771"/>
    </source>
</evidence>
<evidence type="ECO:0000256" key="4">
    <source>
        <dbReference type="PROSITE-ProRule" id="PRU00325"/>
    </source>
</evidence>
<feature type="region of interest" description="Disordered" evidence="5">
    <location>
        <begin position="1226"/>
        <end position="1280"/>
    </location>
</feature>
<organism evidence="7">
    <name type="scientific">Cacopsylla melanoneura</name>
    <dbReference type="NCBI Taxonomy" id="428564"/>
    <lineage>
        <taxon>Eukaryota</taxon>
        <taxon>Metazoa</taxon>
        <taxon>Ecdysozoa</taxon>
        <taxon>Arthropoda</taxon>
        <taxon>Hexapoda</taxon>
        <taxon>Insecta</taxon>
        <taxon>Pterygota</taxon>
        <taxon>Neoptera</taxon>
        <taxon>Paraneoptera</taxon>
        <taxon>Hemiptera</taxon>
        <taxon>Sternorrhyncha</taxon>
        <taxon>Psylloidea</taxon>
        <taxon>Psyllidae</taxon>
        <taxon>Psyllinae</taxon>
        <taxon>Cacopsylla</taxon>
    </lineage>
</organism>
<feature type="compositionally biased region" description="Polar residues" evidence="5">
    <location>
        <begin position="1227"/>
        <end position="1242"/>
    </location>
</feature>
<feature type="region of interest" description="Disordered" evidence="5">
    <location>
        <begin position="634"/>
        <end position="842"/>
    </location>
</feature>
<feature type="compositionally biased region" description="Low complexity" evidence="5">
    <location>
        <begin position="739"/>
        <end position="776"/>
    </location>
</feature>
<proteinExistence type="predicted"/>
<dbReference type="EMBL" id="HBUF01565462">
    <property type="protein sequence ID" value="CAG6764336.1"/>
    <property type="molecule type" value="Transcribed_RNA"/>
</dbReference>
<dbReference type="GO" id="GO:0008270">
    <property type="term" value="F:zinc ion binding"/>
    <property type="evidence" value="ECO:0007669"/>
    <property type="project" value="UniProtKB-KW"/>
</dbReference>
<feature type="domain" description="SWIM-type" evidence="6">
    <location>
        <begin position="205"/>
        <end position="241"/>
    </location>
</feature>
<dbReference type="PROSITE" id="PS50966">
    <property type="entry name" value="ZF_SWIM"/>
    <property type="match status" value="1"/>
</dbReference>
<dbReference type="PANTHER" id="PTHR22619:SF1">
    <property type="entry name" value="ZINC FINGER SWIM DOMAIN-CONTAINING PROTEIN 8"/>
    <property type="match status" value="1"/>
</dbReference>
<evidence type="ECO:0000313" key="7">
    <source>
        <dbReference type="EMBL" id="CAG6764334.1"/>
    </source>
</evidence>
<sequence>MLAKVDKINGIPCQSVRMAERSSLDNNNRLLSTMTPCQMLNLWSRNNEDTDRFSFEDSDRFEEDSLCSWSSEHESLCNNWRGWKKPNTSSETNNTYSTTRKSTPDTGRVVPLCELAACVVASHIPFEVVEHVYPPVPEQLQLLIAFWSFPDNEEDIRLYSCLANSSSEEYQRGENLFKSKAVKEPLQIGFHLSATVVPPSARGQYNVAVTFDRRRITSCNCTCQSAAYWCAHIVAVCLHRIHLPHLCTLRAPVSESLSRLRREQLQKFAQYLISELPQQILPTAQRLLDDLLSPQPSAINSVCGAPDPTAGASANEQTAWYLDEKTIHDNIKKILIKFCVPAPMVFSDVNYLTTTAPPAASEWTSLLRPLRGREPEGMWNLLSIVREMLRRNDGNALPLLEIVTEECMTCEQVMVWWFNTRVALQGGASCHWPHNGKHGNSMGGNTNASQHAGAALCDEIVVLWRLAALNPGISPDERCLLERQFKTWHMKIVEKVMKSHGHGVGSSHSSHKNTSASSLSFKQDVDIFSGFKPAIEACFLDWDAYPIPGITCSGGGAWLYHTQPFTAGFKHTDTSTRSEVNSSHSVVSNDHHYRGQSCYHYKVKNRFTGRSSEHKRESMSKFLPRELLSRDVRDDDGVRSSVSSEGFCENNEPEDSSLLPTDESDSQEGGGSDSSASVSLSHPLPPLQPSSSLSDSPSGDDESDYSPPSSTPPITPPANATSTSQSPPNLVSTSTNGPSTSSQQSQCSTSSNGQQQMVLVSQQQPQQVASTSQQQQINSPTSGSQTSVIVPTSGQGQDCVLDSSSETPASSTAAKGDQQAGPSSSSAEPQQAVAAQGSGTADDDYNVYYYDPNAIVASVSNVDANAHLKNTYESIFANLNRTLDPWEVLFARAEGLHAHGHSKEACKLGVRLAEELLANPPNLTIIETPPTVCKQQGGRRRNKHINPASWHQVSVLSSNTLQKCAFLCTVLTEYETHHHLAFRVALYGMEMTRPPASTKPLEVKLAHQESELVSLLKRIPLGTPELDIIRDRATQLKDGVLRSRGDALLPITLAGFILDSLISTVNQQNMKPMSGLGVNKKPQYNADEMLGFEAAVSALGLKANVSEAEHPLLCEGTRRQRGELAIRLLMQYKDEPVKIARIMDKLLDREVHQLIKQPVVQAWYYSNNPYLGLRNASGRRHHNMMYNHRDPTESQQASALGSTSSSVDTLGVESSLASMCLNPPPSLTASAMPPSTSYSPNPHTLPHGVGHSTTQNQTSTQNLKKESSRFKSKRSYPCIPNQPSEASAHFTFELSKNLLMKAGGNASTSLFTQPSPSTPHPGSHRGLHMCAFQLGLYALGLHNCVSHNWLSRTYSSHVSWLSGQAMELGTPAILFLIETWEGHLTPPEAASIADKASRGCDPNMTPAAAELALSCLPHAHALNPNEITRAILQCKEQSDLMLEQACLLVENAAKGGGVYPEVLFQVAKYWFELYLRQVPPGNNDQSPFLDFDPTPPEEISSQPPPPPLIEQTPPQFHGHPMYLAPPYSIIPTHWPPPHPHQVYLSSPPAFQYPPHSANQQPAYTTQLFSMRVNPHQHPQHHPAMFTTMQVSDGQGGQITVLTSPPHQGPPPQGPPPAQLMQHPPPPPQAPNQQIRPHMPPQHHQVPRQQFRYLLSAYRVGMLAMDTLARRVHDDRPQAKYARNPPYGEDVKWLLRIAAKLGSQYLHQFCVCAVNSIISPFVLHDVAIEAAHYLSRNTPTLIVQHLRTTLAPLMTKCQQMYIHCMNQKLYHLSGADYEDFVSIVCSARNAYEINPNGSQQFKEWLQSIRKSKSCKKDLWQQIQTALQNNSK</sequence>
<keyword evidence="3" id="KW-0862">Zinc</keyword>
<feature type="region of interest" description="Disordered" evidence="5">
    <location>
        <begin position="1595"/>
        <end position="1645"/>
    </location>
</feature>
<feature type="region of interest" description="Disordered" evidence="5">
    <location>
        <begin position="1483"/>
        <end position="1508"/>
    </location>
</feature>
<protein>
    <submittedName>
        <fullName evidence="7">Zinc finger SWIM domain-containing protein 8</fullName>
    </submittedName>
</protein>
<keyword evidence="1" id="KW-0479">Metal-binding</keyword>
<evidence type="ECO:0000256" key="3">
    <source>
        <dbReference type="ARBA" id="ARBA00022833"/>
    </source>
</evidence>
<dbReference type="InterPro" id="IPR048370">
    <property type="entry name" value="ZSWIM4-8_C"/>
</dbReference>
<feature type="compositionally biased region" description="Polar residues" evidence="5">
    <location>
        <begin position="777"/>
        <end position="796"/>
    </location>
</feature>
<dbReference type="EMBL" id="HBUF01565464">
    <property type="protein sequence ID" value="CAG6764341.1"/>
    <property type="molecule type" value="Transcribed_RNA"/>
</dbReference>
<feature type="compositionally biased region" description="Low complexity" evidence="5">
    <location>
        <begin position="673"/>
        <end position="682"/>
    </location>
</feature>
<feature type="compositionally biased region" description="Low complexity" evidence="5">
    <location>
        <begin position="1252"/>
        <end position="1262"/>
    </location>
</feature>
<dbReference type="InterPro" id="IPR057945">
    <property type="entry name" value="TPR_ZSWIM8"/>
</dbReference>
<dbReference type="GO" id="GO:0031462">
    <property type="term" value="C:Cul2-RING ubiquitin ligase complex"/>
    <property type="evidence" value="ECO:0007669"/>
    <property type="project" value="TreeGrafter"/>
</dbReference>
<accession>A0A8D9AFG2</accession>
<reference evidence="7" key="1">
    <citation type="submission" date="2021-05" db="EMBL/GenBank/DDBJ databases">
        <authorList>
            <person name="Alioto T."/>
            <person name="Alioto T."/>
            <person name="Gomez Garrido J."/>
        </authorList>
    </citation>
    <scope>NUCLEOTIDE SEQUENCE</scope>
</reference>
<evidence type="ECO:0000256" key="5">
    <source>
        <dbReference type="SAM" id="MobiDB-lite"/>
    </source>
</evidence>
<feature type="compositionally biased region" description="Pro residues" evidence="5">
    <location>
        <begin position="1606"/>
        <end position="1629"/>
    </location>
</feature>
<evidence type="ECO:0000259" key="6">
    <source>
        <dbReference type="PROSITE" id="PS50966"/>
    </source>
</evidence>
<keyword evidence="2 4" id="KW-0863">Zinc-finger</keyword>
<feature type="compositionally biased region" description="Polar residues" evidence="5">
    <location>
        <begin position="725"/>
        <end position="738"/>
    </location>
</feature>
<dbReference type="Pfam" id="PF21055">
    <property type="entry name" value="ZSWIM4-8_C"/>
    <property type="match status" value="1"/>
</dbReference>
<dbReference type="Pfam" id="PF04434">
    <property type="entry name" value="SWIM"/>
    <property type="match status" value="1"/>
</dbReference>
<dbReference type="EMBL" id="HBUF01222448">
    <property type="protein sequence ID" value="CAG6670006.1"/>
    <property type="molecule type" value="Transcribed_RNA"/>
</dbReference>
<evidence type="ECO:0000256" key="1">
    <source>
        <dbReference type="ARBA" id="ARBA00022723"/>
    </source>
</evidence>
<dbReference type="Pfam" id="PF25572">
    <property type="entry name" value="TPR_ZSWIM8"/>
    <property type="match status" value="1"/>
</dbReference>
<feature type="compositionally biased region" description="Polar residues" evidence="5">
    <location>
        <begin position="820"/>
        <end position="829"/>
    </location>
</feature>
<dbReference type="PANTHER" id="PTHR22619">
    <property type="entry name" value="ZINC FINGER SWIM DOMAIN CONTAINING PROTEIN 4, 5, 6"/>
    <property type="match status" value="1"/>
</dbReference>